<proteinExistence type="predicted"/>
<evidence type="ECO:0000313" key="2">
    <source>
        <dbReference type="Proteomes" id="UP001470230"/>
    </source>
</evidence>
<dbReference type="Pfam" id="PF04641">
    <property type="entry name" value="Rtf2"/>
    <property type="match status" value="1"/>
</dbReference>
<gene>
    <name evidence="1" type="ORF">M9Y10_002585</name>
</gene>
<comment type="caution">
    <text evidence="1">The sequence shown here is derived from an EMBL/GenBank/DDBJ whole genome shotgun (WGS) entry which is preliminary data.</text>
</comment>
<organism evidence="1 2">
    <name type="scientific">Tritrichomonas musculus</name>
    <dbReference type="NCBI Taxonomy" id="1915356"/>
    <lineage>
        <taxon>Eukaryota</taxon>
        <taxon>Metamonada</taxon>
        <taxon>Parabasalia</taxon>
        <taxon>Tritrichomonadida</taxon>
        <taxon>Tritrichomonadidae</taxon>
        <taxon>Tritrichomonas</taxon>
    </lineage>
</organism>
<reference evidence="1 2" key="1">
    <citation type="submission" date="2024-04" db="EMBL/GenBank/DDBJ databases">
        <title>Tritrichomonas musculus Genome.</title>
        <authorList>
            <person name="Alves-Ferreira E."/>
            <person name="Grigg M."/>
            <person name="Lorenzi H."/>
            <person name="Galac M."/>
        </authorList>
    </citation>
    <scope>NUCLEOTIDE SEQUENCE [LARGE SCALE GENOMIC DNA]</scope>
    <source>
        <strain evidence="1 2">EAF2021</strain>
    </source>
</reference>
<name>A0ABR2LA99_9EUKA</name>
<keyword evidence="2" id="KW-1185">Reference proteome</keyword>
<dbReference type="PANTHER" id="PTHR12775:SF0">
    <property type="entry name" value="REPLICATION TERMINATION FACTOR 2"/>
    <property type="match status" value="1"/>
</dbReference>
<dbReference type="PANTHER" id="PTHR12775">
    <property type="entry name" value="PROTEIN C20ORF43 HOMOLOG"/>
    <property type="match status" value="1"/>
</dbReference>
<dbReference type="Proteomes" id="UP001470230">
    <property type="component" value="Unassembled WGS sequence"/>
</dbReference>
<protein>
    <submittedName>
        <fullName evidence="1">Protein RTF2</fullName>
    </submittedName>
</protein>
<evidence type="ECO:0000313" key="1">
    <source>
        <dbReference type="EMBL" id="KAK8900262.1"/>
    </source>
</evidence>
<dbReference type="InterPro" id="IPR006735">
    <property type="entry name" value="Rtf2"/>
</dbReference>
<accession>A0ABR2LA99</accession>
<dbReference type="EMBL" id="JAPFFF010000001">
    <property type="protein sequence ID" value="KAK8900262.1"/>
    <property type="molecule type" value="Genomic_DNA"/>
</dbReference>
<sequence>MSEGGNISTRKDMVADIDRKSKAQDELEKKSDFSKSYWTHCSLTGDLLQTPIVITKTGLFMNKIPLVESMLRKKIPQEFQYIKSLKKDVCEVDLLGAHTLKEYSCPLSQITPDNNHNFLLLWKCGHLFEENAFKKINEANNNNDTSKDKSQSDNNVCPYCGEKYKEKNIIPLCSFSFSSRKISQLVDKKKPKKSKKD</sequence>